<sequence length="97" mass="11383">MLQHARKKDTMGRDHVVALYNYVKDDGLELEDHDCENDQLPVSHEIAQDLLLKLDPYKSMRPDRFPPRILKELADVITKLLLIIFGNLQRSQLTRSW</sequence>
<organism evidence="1 2">
    <name type="scientific">Willisornis vidua</name>
    <name type="common">Xingu scale-backed antbird</name>
    <dbReference type="NCBI Taxonomy" id="1566151"/>
    <lineage>
        <taxon>Eukaryota</taxon>
        <taxon>Metazoa</taxon>
        <taxon>Chordata</taxon>
        <taxon>Craniata</taxon>
        <taxon>Vertebrata</taxon>
        <taxon>Euteleostomi</taxon>
        <taxon>Archelosauria</taxon>
        <taxon>Archosauria</taxon>
        <taxon>Dinosauria</taxon>
        <taxon>Saurischia</taxon>
        <taxon>Theropoda</taxon>
        <taxon>Coelurosauria</taxon>
        <taxon>Aves</taxon>
        <taxon>Neognathae</taxon>
        <taxon>Neoaves</taxon>
        <taxon>Telluraves</taxon>
        <taxon>Australaves</taxon>
        <taxon>Passeriformes</taxon>
        <taxon>Thamnophilidae</taxon>
        <taxon>Willisornis</taxon>
    </lineage>
</organism>
<protein>
    <submittedName>
        <fullName evidence="1">Uncharacterized protein</fullName>
    </submittedName>
</protein>
<accession>A0ABQ9D2Q2</accession>
<name>A0ABQ9D2Q2_9PASS</name>
<reference evidence="1" key="1">
    <citation type="submission" date="2019-10" db="EMBL/GenBank/DDBJ databases">
        <authorList>
            <person name="Soares A.E.R."/>
            <person name="Aleixo A."/>
            <person name="Schneider P."/>
            <person name="Miyaki C.Y."/>
            <person name="Schneider M.P."/>
            <person name="Mello C."/>
            <person name="Vasconcelos A.T.R."/>
        </authorList>
    </citation>
    <scope>NUCLEOTIDE SEQUENCE</scope>
    <source>
        <tissue evidence="1">Muscle</tissue>
    </source>
</reference>
<dbReference type="Proteomes" id="UP001145742">
    <property type="component" value="Unassembled WGS sequence"/>
</dbReference>
<evidence type="ECO:0000313" key="1">
    <source>
        <dbReference type="EMBL" id="KAJ7410724.1"/>
    </source>
</evidence>
<proteinExistence type="predicted"/>
<gene>
    <name evidence="1" type="ORF">WISP_106549</name>
</gene>
<keyword evidence="2" id="KW-1185">Reference proteome</keyword>
<comment type="caution">
    <text evidence="1">The sequence shown here is derived from an EMBL/GenBank/DDBJ whole genome shotgun (WGS) entry which is preliminary data.</text>
</comment>
<evidence type="ECO:0000313" key="2">
    <source>
        <dbReference type="Proteomes" id="UP001145742"/>
    </source>
</evidence>
<dbReference type="EMBL" id="WHWB01034390">
    <property type="protein sequence ID" value="KAJ7410724.1"/>
    <property type="molecule type" value="Genomic_DNA"/>
</dbReference>